<dbReference type="InterPro" id="IPR035810">
    <property type="entry name" value="PEBP_euk"/>
</dbReference>
<dbReference type="SUPFAM" id="SSF49777">
    <property type="entry name" value="PEBP-like"/>
    <property type="match status" value="1"/>
</dbReference>
<dbReference type="AlphaFoldDB" id="A0AAV0BAM1"/>
<evidence type="ECO:0000313" key="3">
    <source>
        <dbReference type="Proteomes" id="UP001153365"/>
    </source>
</evidence>
<dbReference type="Pfam" id="PF01161">
    <property type="entry name" value="PBP"/>
    <property type="match status" value="1"/>
</dbReference>
<keyword evidence="3" id="KW-1185">Reference proteome</keyword>
<feature type="region of interest" description="Disordered" evidence="1">
    <location>
        <begin position="17"/>
        <end position="53"/>
    </location>
</feature>
<feature type="compositionally biased region" description="Low complexity" evidence="1">
    <location>
        <begin position="29"/>
        <end position="48"/>
    </location>
</feature>
<feature type="compositionally biased region" description="Polar residues" evidence="1">
    <location>
        <begin position="17"/>
        <end position="28"/>
    </location>
</feature>
<evidence type="ECO:0000256" key="1">
    <source>
        <dbReference type="SAM" id="MobiDB-lite"/>
    </source>
</evidence>
<evidence type="ECO:0000313" key="2">
    <source>
        <dbReference type="EMBL" id="CAH7684101.1"/>
    </source>
</evidence>
<reference evidence="2" key="1">
    <citation type="submission" date="2022-06" db="EMBL/GenBank/DDBJ databases">
        <authorList>
            <consortium name="SYNGENTA / RWTH Aachen University"/>
        </authorList>
    </citation>
    <scope>NUCLEOTIDE SEQUENCE</scope>
</reference>
<name>A0AAV0BAM1_PHAPC</name>
<organism evidence="2 3">
    <name type="scientific">Phakopsora pachyrhizi</name>
    <name type="common">Asian soybean rust disease fungus</name>
    <dbReference type="NCBI Taxonomy" id="170000"/>
    <lineage>
        <taxon>Eukaryota</taxon>
        <taxon>Fungi</taxon>
        <taxon>Dikarya</taxon>
        <taxon>Basidiomycota</taxon>
        <taxon>Pucciniomycotina</taxon>
        <taxon>Pucciniomycetes</taxon>
        <taxon>Pucciniales</taxon>
        <taxon>Phakopsoraceae</taxon>
        <taxon>Phakopsora</taxon>
    </lineage>
</organism>
<gene>
    <name evidence="2" type="ORF">PPACK8108_LOCUS18091</name>
</gene>
<dbReference type="InterPro" id="IPR036610">
    <property type="entry name" value="PEBP-like_sf"/>
</dbReference>
<proteinExistence type="predicted"/>
<dbReference type="PANTHER" id="PTHR11362">
    <property type="entry name" value="PHOSPHATIDYLETHANOLAMINE-BINDING PROTEIN"/>
    <property type="match status" value="1"/>
</dbReference>
<accession>A0AAV0BAM1</accession>
<dbReference type="Gene3D" id="3.90.280.10">
    <property type="entry name" value="PEBP-like"/>
    <property type="match status" value="1"/>
</dbReference>
<dbReference type="CDD" id="cd00866">
    <property type="entry name" value="PEBP_euk"/>
    <property type="match status" value="1"/>
</dbReference>
<protein>
    <submittedName>
        <fullName evidence="2">Phosphatidylethanolamine-binding protein</fullName>
    </submittedName>
</protein>
<dbReference type="InterPro" id="IPR008914">
    <property type="entry name" value="PEBP"/>
</dbReference>
<dbReference type="EMBL" id="CALTRL010005180">
    <property type="protein sequence ID" value="CAH7684101.1"/>
    <property type="molecule type" value="Genomic_DNA"/>
</dbReference>
<dbReference type="Proteomes" id="UP001153365">
    <property type="component" value="Unassembled WGS sequence"/>
</dbReference>
<dbReference type="PANTHER" id="PTHR11362:SF82">
    <property type="entry name" value="PHOSPHATIDYLETHANOLAMINE-BINDING PROTEIN 4"/>
    <property type="match status" value="1"/>
</dbReference>
<comment type="caution">
    <text evidence="2">The sequence shown here is derived from an EMBL/GenBank/DDBJ whole genome shotgun (WGS) entry which is preliminary data.</text>
</comment>
<sequence length="412" mass="47033">MRIRTVSLRETIRTISNHSNNQSVATVRQASSSSSSSSSSSAQQQQSSYHPTRILSESLHPTVRDAFELAKSLIHQDSQKHLLEIKRLREQVEDPPADQIERLEILSQINDVRVRENYNAGQIDLSKPIYRFLAEQDWRKSGRLGKLMETVHRLRVIPDLLPSIDPTSDLKIGFGTSSAGMGSFVPSSATLSPPIIHAQVFHPGEELYTLLMIDPDVPDQSRKSFKTYLHWMVPNIPISAISKNPVDTNDQSGMSLPYIPPHPPRGSPIHRYTILLFKQRPSQGSSTSFIKFDPSKVQRDQFSVREWVSSTGSIPSGVISWLSKWREADAETISMVYKDQLKIDEPIYGEERNEFEKFKGFIDLPSSENIDKNERLRRMGPRKRIENEKLPLTHRHPRVIPWRSVVKNQKDE</sequence>
<dbReference type="Gene3D" id="1.20.58.1180">
    <property type="match status" value="1"/>
</dbReference>